<dbReference type="RefSeq" id="WP_340235616.1">
    <property type="nucleotide sequence ID" value="NZ_JBBEWC010000004.1"/>
</dbReference>
<keyword evidence="6" id="KW-0560">Oxidoreductase</keyword>
<proteinExistence type="inferred from homology"/>
<dbReference type="SUPFAM" id="SSF52833">
    <property type="entry name" value="Thioredoxin-like"/>
    <property type="match status" value="1"/>
</dbReference>
<keyword evidence="3 10" id="KW-0812">Transmembrane</keyword>
<comment type="caution">
    <text evidence="12">The sequence shown here is derived from an EMBL/GenBank/DDBJ whole genome shotgun (WGS) entry which is preliminary data.</text>
</comment>
<dbReference type="PROSITE" id="PS50990">
    <property type="entry name" value="PEPTIDASE_C39"/>
    <property type="match status" value="1"/>
</dbReference>
<evidence type="ECO:0000256" key="7">
    <source>
        <dbReference type="ARBA" id="ARBA00023136"/>
    </source>
</evidence>
<sequence>MKLTLNEKNAFEALLQVIKLSKVKVTTQSLKRAFHQHPYATTLIGLSDILAEFKVANLATRLLPEQLNQIPLPAIAYFEGNGGTFVTVTKAENDTIEWRHEKEGIIKEPIHEFMFKWHGITLIVEPDESSGELDYSKKRKEEILETLRIPFVITVLIACLGIILYKITKQYNFEENGPLYTLLLTKFIGIIVSGMLVWYSIDTGNSFLKSVCQFNSKSNCNNILSSNAAKLFGWLSWADIGLLYFTGSFLTILLFHDAATYTLLQYLGVSAGAYTFWSVYYQFFIAKEWCPLCMAVQVLLWLELAMFIQTGFSASSILSEVPIGVLITFLLPVILLVVLKKPLQQALQIDTMQNELQKLKFDSDYLNTLFTRNTSLTPFIAGMQAIEIGNTHAANKLTLVLSPTCNSCFYTYLAAKQLSEQYADIHVQIVLAVRPLEKDTATEVARIILSQETKEEMAGALNAWFTDNSQNLSKWKKVLKIKEINEKSMLLLSEQLKWLEIAGIYEAPSKFLNGNEIPKFYKGSDIVKLYNIYTTEYSLPQAAIQN</sequence>
<dbReference type="InterPro" id="IPR005074">
    <property type="entry name" value="Peptidase_C39"/>
</dbReference>
<comment type="similarity">
    <text evidence="2">Belongs to the VKOR family.</text>
</comment>
<evidence type="ECO:0000256" key="8">
    <source>
        <dbReference type="ARBA" id="ARBA00023157"/>
    </source>
</evidence>
<feature type="transmembrane region" description="Helical" evidence="10">
    <location>
        <begin position="147"/>
        <end position="167"/>
    </location>
</feature>
<organism evidence="12 13">
    <name type="scientific">Emticicia soli</name>
    <dbReference type="NCBI Taxonomy" id="2027878"/>
    <lineage>
        <taxon>Bacteria</taxon>
        <taxon>Pseudomonadati</taxon>
        <taxon>Bacteroidota</taxon>
        <taxon>Cytophagia</taxon>
        <taxon>Cytophagales</taxon>
        <taxon>Leadbetterellaceae</taxon>
        <taxon>Emticicia</taxon>
    </lineage>
</organism>
<keyword evidence="7 10" id="KW-0472">Membrane</keyword>
<evidence type="ECO:0000259" key="11">
    <source>
        <dbReference type="PROSITE" id="PS50990"/>
    </source>
</evidence>
<dbReference type="Proteomes" id="UP001597510">
    <property type="component" value="Unassembled WGS sequence"/>
</dbReference>
<feature type="domain" description="Peptidase C39" evidence="11">
    <location>
        <begin position="2"/>
        <end position="124"/>
    </location>
</feature>
<dbReference type="CDD" id="cd12921">
    <property type="entry name" value="VKOR_4"/>
    <property type="match status" value="1"/>
</dbReference>
<accession>A0ABW5J532</accession>
<evidence type="ECO:0000256" key="4">
    <source>
        <dbReference type="ARBA" id="ARBA00022719"/>
    </source>
</evidence>
<dbReference type="Pfam" id="PF07884">
    <property type="entry name" value="VKOR"/>
    <property type="match status" value="1"/>
</dbReference>
<dbReference type="InterPro" id="IPR036249">
    <property type="entry name" value="Thioredoxin-like_sf"/>
</dbReference>
<dbReference type="EMBL" id="JBHULC010000004">
    <property type="protein sequence ID" value="MFD2520204.1"/>
    <property type="molecule type" value="Genomic_DNA"/>
</dbReference>
<evidence type="ECO:0000256" key="1">
    <source>
        <dbReference type="ARBA" id="ARBA00004141"/>
    </source>
</evidence>
<evidence type="ECO:0000256" key="6">
    <source>
        <dbReference type="ARBA" id="ARBA00023002"/>
    </source>
</evidence>
<feature type="transmembrane region" description="Helical" evidence="10">
    <location>
        <begin position="289"/>
        <end position="309"/>
    </location>
</feature>
<keyword evidence="5 10" id="KW-1133">Transmembrane helix</keyword>
<evidence type="ECO:0000256" key="10">
    <source>
        <dbReference type="SAM" id="Phobius"/>
    </source>
</evidence>
<comment type="subcellular location">
    <subcellularLocation>
        <location evidence="1">Membrane</location>
        <topology evidence="1">Multi-pass membrane protein</topology>
    </subcellularLocation>
</comment>
<feature type="transmembrane region" description="Helical" evidence="10">
    <location>
        <begin position="321"/>
        <end position="339"/>
    </location>
</feature>
<evidence type="ECO:0000256" key="2">
    <source>
        <dbReference type="ARBA" id="ARBA00006214"/>
    </source>
</evidence>
<feature type="transmembrane region" description="Helical" evidence="10">
    <location>
        <begin position="231"/>
        <end position="252"/>
    </location>
</feature>
<evidence type="ECO:0000313" key="12">
    <source>
        <dbReference type="EMBL" id="MFD2520204.1"/>
    </source>
</evidence>
<protein>
    <submittedName>
        <fullName evidence="12">Vitamin K epoxide reductase family protein</fullName>
    </submittedName>
</protein>
<name>A0ABW5J532_9BACT</name>
<evidence type="ECO:0000256" key="5">
    <source>
        <dbReference type="ARBA" id="ARBA00022989"/>
    </source>
</evidence>
<feature type="transmembrane region" description="Helical" evidence="10">
    <location>
        <begin position="179"/>
        <end position="199"/>
    </location>
</feature>
<keyword evidence="13" id="KW-1185">Reference proteome</keyword>
<evidence type="ECO:0000313" key="13">
    <source>
        <dbReference type="Proteomes" id="UP001597510"/>
    </source>
</evidence>
<dbReference type="Gene3D" id="1.20.1440.130">
    <property type="entry name" value="VKOR domain"/>
    <property type="match status" value="1"/>
</dbReference>
<feature type="transmembrane region" description="Helical" evidence="10">
    <location>
        <begin position="258"/>
        <end position="277"/>
    </location>
</feature>
<keyword evidence="4" id="KW-0874">Quinone</keyword>
<evidence type="ECO:0000256" key="9">
    <source>
        <dbReference type="ARBA" id="ARBA00023284"/>
    </source>
</evidence>
<dbReference type="InterPro" id="IPR012932">
    <property type="entry name" value="VKOR"/>
</dbReference>
<reference evidence="13" key="1">
    <citation type="journal article" date="2019" name="Int. J. Syst. Evol. Microbiol.">
        <title>The Global Catalogue of Microorganisms (GCM) 10K type strain sequencing project: providing services to taxonomists for standard genome sequencing and annotation.</title>
        <authorList>
            <consortium name="The Broad Institute Genomics Platform"/>
            <consortium name="The Broad Institute Genome Sequencing Center for Infectious Disease"/>
            <person name="Wu L."/>
            <person name="Ma J."/>
        </authorList>
    </citation>
    <scope>NUCLEOTIDE SEQUENCE [LARGE SCALE GENOMIC DNA]</scope>
    <source>
        <strain evidence="13">KCTC 52344</strain>
    </source>
</reference>
<keyword evidence="9" id="KW-0676">Redox-active center</keyword>
<evidence type="ECO:0000256" key="3">
    <source>
        <dbReference type="ARBA" id="ARBA00022692"/>
    </source>
</evidence>
<gene>
    <name evidence="12" type="ORF">ACFSR2_04865</name>
</gene>
<dbReference type="Pfam" id="PF03412">
    <property type="entry name" value="Peptidase_C39"/>
    <property type="match status" value="1"/>
</dbReference>
<dbReference type="Gene3D" id="3.90.70.10">
    <property type="entry name" value="Cysteine proteinases"/>
    <property type="match status" value="1"/>
</dbReference>
<keyword evidence="8" id="KW-1015">Disulfide bond</keyword>
<dbReference type="InterPro" id="IPR038354">
    <property type="entry name" value="VKOR_sf"/>
</dbReference>